<evidence type="ECO:0000313" key="1">
    <source>
        <dbReference type="EMBL" id="MPM96190.1"/>
    </source>
</evidence>
<proteinExistence type="predicted"/>
<reference evidence="1" key="1">
    <citation type="submission" date="2019-08" db="EMBL/GenBank/DDBJ databases">
        <authorList>
            <person name="Kucharzyk K."/>
            <person name="Murdoch R.W."/>
            <person name="Higgins S."/>
            <person name="Loffler F."/>
        </authorList>
    </citation>
    <scope>NUCLEOTIDE SEQUENCE</scope>
</reference>
<sequence length="52" mass="5670">MPLIINARFAVEHMILTPLELFTPKGLYSAINEAAVKLPSKIVNMAISCVTV</sequence>
<accession>A0A645E349</accession>
<comment type="caution">
    <text evidence="1">The sequence shown here is derived from an EMBL/GenBank/DDBJ whole genome shotgun (WGS) entry which is preliminary data.</text>
</comment>
<protein>
    <submittedName>
        <fullName evidence="1">Uncharacterized protein</fullName>
    </submittedName>
</protein>
<dbReference type="AlphaFoldDB" id="A0A645E349"/>
<dbReference type="EMBL" id="VSSQ01042587">
    <property type="protein sequence ID" value="MPM96190.1"/>
    <property type="molecule type" value="Genomic_DNA"/>
</dbReference>
<name>A0A645E349_9ZZZZ</name>
<gene>
    <name evidence="1" type="ORF">SDC9_143348</name>
</gene>
<organism evidence="1">
    <name type="scientific">bioreactor metagenome</name>
    <dbReference type="NCBI Taxonomy" id="1076179"/>
    <lineage>
        <taxon>unclassified sequences</taxon>
        <taxon>metagenomes</taxon>
        <taxon>ecological metagenomes</taxon>
    </lineage>
</organism>